<reference evidence="1" key="1">
    <citation type="journal article" date="2017" name="Nature">
        <title>The sunflower genome provides insights into oil metabolism, flowering and Asterid evolution.</title>
        <authorList>
            <person name="Badouin H."/>
            <person name="Gouzy J."/>
            <person name="Grassa C.J."/>
            <person name="Murat F."/>
            <person name="Staton S.E."/>
            <person name="Cottret L."/>
            <person name="Lelandais-Briere C."/>
            <person name="Owens G.L."/>
            <person name="Carrere S."/>
            <person name="Mayjonade B."/>
            <person name="Legrand L."/>
            <person name="Gill N."/>
            <person name="Kane N.C."/>
            <person name="Bowers J.E."/>
            <person name="Hubner S."/>
            <person name="Bellec A."/>
            <person name="Berard A."/>
            <person name="Berges H."/>
            <person name="Blanchet N."/>
            <person name="Boniface M.C."/>
            <person name="Brunel D."/>
            <person name="Catrice O."/>
            <person name="Chaidir N."/>
            <person name="Claudel C."/>
            <person name="Donnadieu C."/>
            <person name="Faraut T."/>
            <person name="Fievet G."/>
            <person name="Helmstetter N."/>
            <person name="King M."/>
            <person name="Knapp S.J."/>
            <person name="Lai Z."/>
            <person name="Le Paslier M.C."/>
            <person name="Lippi Y."/>
            <person name="Lorenzon L."/>
            <person name="Mandel J.R."/>
            <person name="Marage G."/>
            <person name="Marchand G."/>
            <person name="Marquand E."/>
            <person name="Bret-Mestries E."/>
            <person name="Morien E."/>
            <person name="Nambeesan S."/>
            <person name="Nguyen T."/>
            <person name="Pegot-Espagnet P."/>
            <person name="Pouilly N."/>
            <person name="Raftis F."/>
            <person name="Sallet E."/>
            <person name="Schiex T."/>
            <person name="Thomas J."/>
            <person name="Vandecasteele C."/>
            <person name="Vares D."/>
            <person name="Vear F."/>
            <person name="Vautrin S."/>
            <person name="Crespi M."/>
            <person name="Mangin B."/>
            <person name="Burke J.M."/>
            <person name="Salse J."/>
            <person name="Munos S."/>
            <person name="Vincourt P."/>
            <person name="Rieseberg L.H."/>
            <person name="Langlade N.B."/>
        </authorList>
    </citation>
    <scope>NUCLEOTIDE SEQUENCE</scope>
    <source>
        <tissue evidence="1">Leaves</tissue>
    </source>
</reference>
<comment type="caution">
    <text evidence="1">The sequence shown here is derived from an EMBL/GenBank/DDBJ whole genome shotgun (WGS) entry which is preliminary data.</text>
</comment>
<proteinExistence type="predicted"/>
<keyword evidence="2" id="KW-1185">Reference proteome</keyword>
<dbReference type="AlphaFoldDB" id="A0A9K3IA83"/>
<evidence type="ECO:0000313" key="1">
    <source>
        <dbReference type="EMBL" id="KAF5792973.1"/>
    </source>
</evidence>
<reference evidence="1" key="2">
    <citation type="submission" date="2020-06" db="EMBL/GenBank/DDBJ databases">
        <title>Helianthus annuus Genome sequencing and assembly Release 2.</title>
        <authorList>
            <person name="Gouzy J."/>
            <person name="Langlade N."/>
            <person name="Munos S."/>
        </authorList>
    </citation>
    <scope>NUCLEOTIDE SEQUENCE</scope>
    <source>
        <tissue evidence="1">Leaves</tissue>
    </source>
</reference>
<sequence length="41" mass="4473">MASAMICAGSCQEMGSGNKETWSELKPKNPTYFLCLDSDLD</sequence>
<accession>A0A9K3IA83</accession>
<gene>
    <name evidence="1" type="ORF">HanXRQr2_Chr09g0412071</name>
</gene>
<name>A0A9K3IA83_HELAN</name>
<dbReference type="Gramene" id="mRNA:HanXRQr2_Chr09g0412071">
    <property type="protein sequence ID" value="mRNA:HanXRQr2_Chr09g0412071"/>
    <property type="gene ID" value="HanXRQr2_Chr09g0412071"/>
</dbReference>
<dbReference type="EMBL" id="MNCJ02000324">
    <property type="protein sequence ID" value="KAF5792973.1"/>
    <property type="molecule type" value="Genomic_DNA"/>
</dbReference>
<evidence type="ECO:0000313" key="2">
    <source>
        <dbReference type="Proteomes" id="UP000215914"/>
    </source>
</evidence>
<dbReference type="Proteomes" id="UP000215914">
    <property type="component" value="Unassembled WGS sequence"/>
</dbReference>
<protein>
    <submittedName>
        <fullName evidence="1">Uncharacterized protein</fullName>
    </submittedName>
</protein>
<organism evidence="1 2">
    <name type="scientific">Helianthus annuus</name>
    <name type="common">Common sunflower</name>
    <dbReference type="NCBI Taxonomy" id="4232"/>
    <lineage>
        <taxon>Eukaryota</taxon>
        <taxon>Viridiplantae</taxon>
        <taxon>Streptophyta</taxon>
        <taxon>Embryophyta</taxon>
        <taxon>Tracheophyta</taxon>
        <taxon>Spermatophyta</taxon>
        <taxon>Magnoliopsida</taxon>
        <taxon>eudicotyledons</taxon>
        <taxon>Gunneridae</taxon>
        <taxon>Pentapetalae</taxon>
        <taxon>asterids</taxon>
        <taxon>campanulids</taxon>
        <taxon>Asterales</taxon>
        <taxon>Asteraceae</taxon>
        <taxon>Asteroideae</taxon>
        <taxon>Heliantheae alliance</taxon>
        <taxon>Heliantheae</taxon>
        <taxon>Helianthus</taxon>
    </lineage>
</organism>